<dbReference type="EMBL" id="GG692428">
    <property type="protein sequence ID" value="EER39686.1"/>
    <property type="molecule type" value="Genomic_DNA"/>
</dbReference>
<dbReference type="HOGENOM" id="CLU_2276649_0_0_1"/>
<evidence type="ECO:0000313" key="2">
    <source>
        <dbReference type="Proteomes" id="UP000002624"/>
    </source>
</evidence>
<dbReference type="OrthoDB" id="10560497at2759"/>
<dbReference type="Proteomes" id="UP000002624">
    <property type="component" value="Unassembled WGS sequence"/>
</dbReference>
<organism evidence="1 2">
    <name type="scientific">Ajellomyces capsulatus (strain H143)</name>
    <name type="common">Darling's disease fungus</name>
    <name type="synonym">Histoplasma capsulatum</name>
    <dbReference type="NCBI Taxonomy" id="544712"/>
    <lineage>
        <taxon>Eukaryota</taxon>
        <taxon>Fungi</taxon>
        <taxon>Dikarya</taxon>
        <taxon>Ascomycota</taxon>
        <taxon>Pezizomycotina</taxon>
        <taxon>Eurotiomycetes</taxon>
        <taxon>Eurotiomycetidae</taxon>
        <taxon>Onygenales</taxon>
        <taxon>Ajellomycetaceae</taxon>
        <taxon>Histoplasma</taxon>
    </lineage>
</organism>
<gene>
    <name evidence="1" type="ORF">HCDG_05908</name>
</gene>
<dbReference type="VEuPathDB" id="FungiDB:HCDG_05908"/>
<dbReference type="AlphaFoldDB" id="C6HIM4"/>
<accession>C6HIM4</accession>
<reference evidence="2" key="1">
    <citation type="submission" date="2009-05" db="EMBL/GenBank/DDBJ databases">
        <title>The genome sequence of Ajellomyces capsulatus strain H143.</title>
        <authorList>
            <person name="Champion M."/>
            <person name="Cuomo C.A."/>
            <person name="Ma L.-J."/>
            <person name="Henn M.R."/>
            <person name="Sil A."/>
            <person name="Goldman B."/>
            <person name="Young S.K."/>
            <person name="Kodira C.D."/>
            <person name="Zeng Q."/>
            <person name="Koehrsen M."/>
            <person name="Alvarado L."/>
            <person name="Berlin A.M."/>
            <person name="Borenstein D."/>
            <person name="Chen Z."/>
            <person name="Engels R."/>
            <person name="Freedman E."/>
            <person name="Gellesch M."/>
            <person name="Goldberg J."/>
            <person name="Griggs A."/>
            <person name="Gujja S."/>
            <person name="Heiman D.I."/>
            <person name="Hepburn T.A."/>
            <person name="Howarth C."/>
            <person name="Jen D."/>
            <person name="Larson L."/>
            <person name="Lewis B."/>
            <person name="Mehta T."/>
            <person name="Park D."/>
            <person name="Pearson M."/>
            <person name="Roberts A."/>
            <person name="Saif S."/>
            <person name="Shea T.D."/>
            <person name="Shenoy N."/>
            <person name="Sisk P."/>
            <person name="Stolte C."/>
            <person name="Sykes S."/>
            <person name="Walk T."/>
            <person name="White J."/>
            <person name="Yandava C."/>
            <person name="Klein B."/>
            <person name="McEwen J.G."/>
            <person name="Puccia R."/>
            <person name="Goldman G.H."/>
            <person name="Felipe M.S."/>
            <person name="Nino-Vega G."/>
            <person name="San-Blas G."/>
            <person name="Taylor J.W."/>
            <person name="Mendoza L."/>
            <person name="Galagan J.E."/>
            <person name="Nusbaum C."/>
            <person name="Birren B.W."/>
        </authorList>
    </citation>
    <scope>NUCLEOTIDE SEQUENCE [LARGE SCALE GENOMIC DNA]</scope>
    <source>
        <strain evidence="2">H143</strain>
    </source>
</reference>
<sequence length="102" mass="11671">MALKARETYTPLAYPHRTDRFLAPGGYRNIDSSARKTWFSEFAVSDIITKSNRGYVSSMMDDGGPFMRGFSFQLQNSRNCFGNQIFVTGHYLMVWVLDARIS</sequence>
<protein>
    <submittedName>
        <fullName evidence="1">Uncharacterized protein</fullName>
    </submittedName>
</protein>
<evidence type="ECO:0000313" key="1">
    <source>
        <dbReference type="EMBL" id="EER39686.1"/>
    </source>
</evidence>
<name>C6HIM4_AJECH</name>
<proteinExistence type="predicted"/>